<dbReference type="GO" id="GO:0015562">
    <property type="term" value="F:efflux transmembrane transporter activity"/>
    <property type="evidence" value="ECO:0007669"/>
    <property type="project" value="TreeGrafter"/>
</dbReference>
<dbReference type="Gene3D" id="2.40.50.100">
    <property type="match status" value="1"/>
</dbReference>
<dbReference type="EMBL" id="CP013070">
    <property type="protein sequence ID" value="APL94991.1"/>
    <property type="molecule type" value="Genomic_DNA"/>
</dbReference>
<reference evidence="2 3" key="1">
    <citation type="journal article" date="2012" name="J. Bacteriol.">
        <title>Genome sequence of Sphingobium indicum B90A, a hexachlorocyclohexane-degrading bacterium.</title>
        <authorList>
            <person name="Anand S."/>
            <person name="Sangwan N."/>
            <person name="Lata P."/>
            <person name="Kaur J."/>
            <person name="Dua A."/>
            <person name="Singh A.K."/>
            <person name="Verma M."/>
            <person name="Kaur J."/>
            <person name="Khurana J.P."/>
            <person name="Khurana P."/>
            <person name="Mathur S."/>
            <person name="Lal R."/>
        </authorList>
    </citation>
    <scope>NUCLEOTIDE SEQUENCE [LARGE SCALE GENOMIC DNA]</scope>
    <source>
        <strain evidence="3">DSM 16412 / CCM 7286 / MTCC 6364 / B90A</strain>
    </source>
</reference>
<organism evidence="2 3">
    <name type="scientific">Sphingobium indicum (strain DSM 16412 / CCM 7286 / MTCC 6364 / B90A)</name>
    <dbReference type="NCBI Taxonomy" id="861109"/>
    <lineage>
        <taxon>Bacteria</taxon>
        <taxon>Pseudomonadati</taxon>
        <taxon>Pseudomonadota</taxon>
        <taxon>Alphaproteobacteria</taxon>
        <taxon>Sphingomonadales</taxon>
        <taxon>Sphingomonadaceae</taxon>
        <taxon>Sphingobium</taxon>
    </lineage>
</organism>
<sequence length="360" mass="36763">MTDHSPAGLPAMDVRAGRLMAVAAALAALLLPGCGAARRDEAEPAPTAVRVALAAPASARQGVSASGTAAYERQSTLSFRVGGVISRLTVDMGSRIRVGQPLARIAGTDIQQQLASRDAELARATRTLARLEALAQSGSVASAAVQDQRDTVEQARAAAAAARYDQQSATLVSPFSGVVLERLSQLGETVGAGQAILRVADYDSPLVIRVPLAERDAEGIAIGTPAEVRFEGRQALPGRVAKSQPLVDGATGTRMVEVRLPSGGHGQSGAIASVRFPSSAAPAQPSLAAVPAEAFVPRSGREGGVFTVGANGRARFVRLRLVRFEADDAVVAGLSPGTRVVTAGAGYLKDGDPVLVAGGN</sequence>
<dbReference type="InterPro" id="IPR006143">
    <property type="entry name" value="RND_pump_MFP"/>
</dbReference>
<dbReference type="Gene3D" id="2.40.30.170">
    <property type="match status" value="1"/>
</dbReference>
<dbReference type="PANTHER" id="PTHR30469">
    <property type="entry name" value="MULTIDRUG RESISTANCE PROTEIN MDTA"/>
    <property type="match status" value="1"/>
</dbReference>
<name>A0A1L5BQ10_SPHIB</name>
<dbReference type="Gene3D" id="2.40.420.20">
    <property type="match status" value="1"/>
</dbReference>
<proteinExistence type="inferred from homology"/>
<dbReference type="RefSeq" id="WP_007686446.1">
    <property type="nucleotide sequence ID" value="NZ_CP013070.1"/>
</dbReference>
<comment type="similarity">
    <text evidence="1">Belongs to the membrane fusion protein (MFP) (TC 8.A.1) family.</text>
</comment>
<dbReference type="SUPFAM" id="SSF111369">
    <property type="entry name" value="HlyD-like secretion proteins"/>
    <property type="match status" value="1"/>
</dbReference>
<protein>
    <submittedName>
        <fullName evidence="2">Secretion protein HylD</fullName>
    </submittedName>
</protein>
<dbReference type="AlphaFoldDB" id="A0A1L5BQ10"/>
<evidence type="ECO:0000256" key="1">
    <source>
        <dbReference type="ARBA" id="ARBA00009477"/>
    </source>
</evidence>
<dbReference type="PANTHER" id="PTHR30469:SF15">
    <property type="entry name" value="HLYD FAMILY OF SECRETION PROTEINS"/>
    <property type="match status" value="1"/>
</dbReference>
<accession>A0A1L5BQ10</accession>
<evidence type="ECO:0000313" key="3">
    <source>
        <dbReference type="Proteomes" id="UP000004550"/>
    </source>
</evidence>
<dbReference type="GO" id="GO:1990281">
    <property type="term" value="C:efflux pump complex"/>
    <property type="evidence" value="ECO:0007669"/>
    <property type="project" value="TreeGrafter"/>
</dbReference>
<dbReference type="Gene3D" id="1.10.287.470">
    <property type="entry name" value="Helix hairpin bin"/>
    <property type="match status" value="1"/>
</dbReference>
<dbReference type="Proteomes" id="UP000004550">
    <property type="component" value="Chromosome"/>
</dbReference>
<evidence type="ECO:0000313" key="2">
    <source>
        <dbReference type="EMBL" id="APL94991.1"/>
    </source>
</evidence>
<gene>
    <name evidence="2" type="ORF">SIDU_10990</name>
</gene>
<dbReference type="NCBIfam" id="TIGR01730">
    <property type="entry name" value="RND_mfp"/>
    <property type="match status" value="1"/>
</dbReference>
<dbReference type="KEGG" id="sinb:SIDU_10990"/>